<evidence type="ECO:0000256" key="1">
    <source>
        <dbReference type="SAM" id="MobiDB-lite"/>
    </source>
</evidence>
<name>A0ABD2NSF1_9CUCU</name>
<gene>
    <name evidence="2" type="ORF">HHI36_004757</name>
</gene>
<feature type="compositionally biased region" description="Basic residues" evidence="1">
    <location>
        <begin position="74"/>
        <end position="83"/>
    </location>
</feature>
<keyword evidence="3" id="KW-1185">Reference proteome</keyword>
<dbReference type="Proteomes" id="UP001516400">
    <property type="component" value="Unassembled WGS sequence"/>
</dbReference>
<reference evidence="2 3" key="1">
    <citation type="journal article" date="2021" name="BMC Biol.">
        <title>Horizontally acquired antibacterial genes associated with adaptive radiation of ladybird beetles.</title>
        <authorList>
            <person name="Li H.S."/>
            <person name="Tang X.F."/>
            <person name="Huang Y.H."/>
            <person name="Xu Z.Y."/>
            <person name="Chen M.L."/>
            <person name="Du X.Y."/>
            <person name="Qiu B.Y."/>
            <person name="Chen P.T."/>
            <person name="Zhang W."/>
            <person name="Slipinski A."/>
            <person name="Escalona H.E."/>
            <person name="Waterhouse R.M."/>
            <person name="Zwick A."/>
            <person name="Pang H."/>
        </authorList>
    </citation>
    <scope>NUCLEOTIDE SEQUENCE [LARGE SCALE GENOMIC DNA]</scope>
    <source>
        <strain evidence="2">SYSU2018</strain>
    </source>
</reference>
<feature type="compositionally biased region" description="Basic and acidic residues" evidence="1">
    <location>
        <begin position="114"/>
        <end position="125"/>
    </location>
</feature>
<proteinExistence type="predicted"/>
<comment type="caution">
    <text evidence="2">The sequence shown here is derived from an EMBL/GenBank/DDBJ whole genome shotgun (WGS) entry which is preliminary data.</text>
</comment>
<organism evidence="2 3">
    <name type="scientific">Cryptolaemus montrouzieri</name>
    <dbReference type="NCBI Taxonomy" id="559131"/>
    <lineage>
        <taxon>Eukaryota</taxon>
        <taxon>Metazoa</taxon>
        <taxon>Ecdysozoa</taxon>
        <taxon>Arthropoda</taxon>
        <taxon>Hexapoda</taxon>
        <taxon>Insecta</taxon>
        <taxon>Pterygota</taxon>
        <taxon>Neoptera</taxon>
        <taxon>Endopterygota</taxon>
        <taxon>Coleoptera</taxon>
        <taxon>Polyphaga</taxon>
        <taxon>Cucujiformia</taxon>
        <taxon>Coccinelloidea</taxon>
        <taxon>Coccinellidae</taxon>
        <taxon>Scymninae</taxon>
        <taxon>Scymnini</taxon>
        <taxon>Cryptolaemus</taxon>
    </lineage>
</organism>
<dbReference type="AlphaFoldDB" id="A0ABD2NSF1"/>
<feature type="region of interest" description="Disordered" evidence="1">
    <location>
        <begin position="74"/>
        <end position="125"/>
    </location>
</feature>
<protein>
    <submittedName>
        <fullName evidence="2">Uncharacterized protein</fullName>
    </submittedName>
</protein>
<sequence>MANTSRSSRLYVIKDVRMWAACLYSVTVYYLTQFSTSHESFEVSWRRIGMTQTDVCGTCCVTDDSAYLVKSCTKRKHGPKKYHRGNDTKQEKVGRRFPYNHDNYDGEGTGRQGTETRSERCVPVR</sequence>
<evidence type="ECO:0000313" key="2">
    <source>
        <dbReference type="EMBL" id="KAL3281549.1"/>
    </source>
</evidence>
<accession>A0ABD2NSF1</accession>
<dbReference type="EMBL" id="JABFTP020000144">
    <property type="protein sequence ID" value="KAL3281549.1"/>
    <property type="molecule type" value="Genomic_DNA"/>
</dbReference>
<evidence type="ECO:0000313" key="3">
    <source>
        <dbReference type="Proteomes" id="UP001516400"/>
    </source>
</evidence>
<feature type="compositionally biased region" description="Basic and acidic residues" evidence="1">
    <location>
        <begin position="84"/>
        <end position="94"/>
    </location>
</feature>